<keyword evidence="1" id="KW-1133">Transmembrane helix</keyword>
<dbReference type="InterPro" id="IPR018908">
    <property type="entry name" value="TMEM234"/>
</dbReference>
<accession>A0AAF0D2J6</accession>
<dbReference type="KEGG" id="oyw:OdinLCB4_000480"/>
<gene>
    <name evidence="2" type="ORF">OdinLCB4_000480</name>
</gene>
<dbReference type="InterPro" id="IPR037185">
    <property type="entry name" value="EmrE-like"/>
</dbReference>
<evidence type="ECO:0000313" key="2">
    <source>
        <dbReference type="EMBL" id="WEU40444.1"/>
    </source>
</evidence>
<sequence length="114" mass="12280">MEAAGLNNFLFYDIISWVSLILNWHFLVGMSLAFLGSIIYVVALSKGKSSIINPLAGGASYITIVILSNLLLDESITVPKTIGIIIIIIGIYLLSHFSSTKPVNTLRAQRGEGG</sequence>
<feature type="transmembrane region" description="Helical" evidence="1">
    <location>
        <begin position="20"/>
        <end position="44"/>
    </location>
</feature>
<feature type="transmembrane region" description="Helical" evidence="1">
    <location>
        <begin position="51"/>
        <end position="72"/>
    </location>
</feature>
<name>A0AAF0D2J6_ODILC</name>
<evidence type="ECO:0000313" key="3">
    <source>
        <dbReference type="Proteomes" id="UP000186851"/>
    </source>
</evidence>
<reference evidence="2" key="1">
    <citation type="journal article" date="2017" name="Nature">
        <title>Asgard archaea illuminate the origin of eukaryotic cellular complexity.</title>
        <authorList>
            <person name="Zaremba-Niedzwiedzka K."/>
            <person name="Caceres E.F."/>
            <person name="Saw J.H."/>
            <person name="Backstrom D."/>
            <person name="Juzokaite L."/>
            <person name="Vancaester E."/>
            <person name="Seitz K.W."/>
            <person name="Anantharaman K."/>
            <person name="Starnawski P."/>
            <person name="Kjeldsen K.U."/>
            <person name="Scott M.B."/>
            <person name="Nunoura T."/>
            <person name="Banfield J.F."/>
            <person name="Schramm A."/>
            <person name="Baker B.J."/>
            <person name="Spang A."/>
            <person name="Ettema T.J.G."/>
        </authorList>
    </citation>
    <scope>NUCLEOTIDE SEQUENCE</scope>
    <source>
        <strain evidence="2">LCB_4</strain>
    </source>
</reference>
<dbReference type="EMBL" id="CP091871">
    <property type="protein sequence ID" value="WEU40444.1"/>
    <property type="molecule type" value="Genomic_DNA"/>
</dbReference>
<dbReference type="Gene3D" id="1.10.3730.20">
    <property type="match status" value="1"/>
</dbReference>
<dbReference type="Proteomes" id="UP000186851">
    <property type="component" value="Chromosome"/>
</dbReference>
<feature type="transmembrane region" description="Helical" evidence="1">
    <location>
        <begin position="78"/>
        <end position="97"/>
    </location>
</feature>
<organism evidence="2 3">
    <name type="scientific">Odinarchaeota yellowstonii (strain LCB_4)</name>
    <dbReference type="NCBI Taxonomy" id="1841599"/>
    <lineage>
        <taxon>Archaea</taxon>
        <taxon>Promethearchaeati</taxon>
        <taxon>Candidatus Odinarchaeota</taxon>
        <taxon>Candidatus Odinarchaeia</taxon>
        <taxon>Candidatus Odinarchaeales</taxon>
        <taxon>Candidatus Odinarchaeaceae</taxon>
        <taxon>Candidatus Odinarchaeum</taxon>
    </lineage>
</organism>
<keyword evidence="1" id="KW-0812">Transmembrane</keyword>
<evidence type="ECO:0000256" key="1">
    <source>
        <dbReference type="SAM" id="Phobius"/>
    </source>
</evidence>
<keyword evidence="1" id="KW-0472">Membrane</keyword>
<proteinExistence type="predicted"/>
<dbReference type="Pfam" id="PF10639">
    <property type="entry name" value="TMEM234"/>
    <property type="match status" value="1"/>
</dbReference>
<reference evidence="2" key="2">
    <citation type="journal article" date="2022" name="Nat. Microbiol.">
        <title>A closed Candidatus Odinarchaeum chromosome exposes Asgard archaeal viruses.</title>
        <authorList>
            <person name="Tamarit D."/>
            <person name="Caceres E.F."/>
            <person name="Krupovic M."/>
            <person name="Nijland R."/>
            <person name="Eme L."/>
            <person name="Robinson N.P."/>
            <person name="Ettema T.J.G."/>
        </authorList>
    </citation>
    <scope>NUCLEOTIDE SEQUENCE</scope>
    <source>
        <strain evidence="2">LCB_4</strain>
    </source>
</reference>
<dbReference type="SUPFAM" id="SSF103481">
    <property type="entry name" value="Multidrug resistance efflux transporter EmrE"/>
    <property type="match status" value="1"/>
</dbReference>
<protein>
    <submittedName>
        <fullName evidence="2">EamA family transporter</fullName>
    </submittedName>
</protein>
<dbReference type="AlphaFoldDB" id="A0AAF0D2J6"/>